<protein>
    <submittedName>
        <fullName evidence="1">Uncharacterized protein</fullName>
    </submittedName>
</protein>
<keyword evidence="2" id="KW-1185">Reference proteome</keyword>
<organism evidence="1 2">
    <name type="scientific">Flexivirga caeni</name>
    <dbReference type="NCBI Taxonomy" id="2294115"/>
    <lineage>
        <taxon>Bacteria</taxon>
        <taxon>Bacillati</taxon>
        <taxon>Actinomycetota</taxon>
        <taxon>Actinomycetes</taxon>
        <taxon>Micrococcales</taxon>
        <taxon>Dermacoccaceae</taxon>
        <taxon>Flexivirga</taxon>
    </lineage>
</organism>
<reference evidence="1 2" key="1">
    <citation type="submission" date="2018-11" db="EMBL/GenBank/DDBJ databases">
        <title>Draft genome of Simplicispira Flexivirga sp. BO-16.</title>
        <authorList>
            <person name="Im W.T."/>
        </authorList>
    </citation>
    <scope>NUCLEOTIDE SEQUENCE [LARGE SCALE GENOMIC DNA]</scope>
    <source>
        <strain evidence="1 2">BO-16</strain>
    </source>
</reference>
<evidence type="ECO:0000313" key="1">
    <source>
        <dbReference type="EMBL" id="RNI17751.1"/>
    </source>
</evidence>
<name>A0A3M9LWS9_9MICO</name>
<dbReference type="EMBL" id="RJJQ01000029">
    <property type="protein sequence ID" value="RNI17751.1"/>
    <property type="molecule type" value="Genomic_DNA"/>
</dbReference>
<evidence type="ECO:0000313" key="2">
    <source>
        <dbReference type="Proteomes" id="UP000271678"/>
    </source>
</evidence>
<proteinExistence type="predicted"/>
<dbReference type="AlphaFoldDB" id="A0A3M9LWS9"/>
<dbReference type="Proteomes" id="UP000271678">
    <property type="component" value="Unassembled WGS sequence"/>
</dbReference>
<sequence>MADDGGQRDGEQFGEASGARVLDVSGLPETVVAAVTLLVEQAARPAERDAGHGADAVSRELLGDVVQAAEVVKGFADACLVDATSGLVADVAADHGVPADDPRFAEKVAVYRKNACRAVVHEVQLLTGCTLTAARDRVRFATAMPERVAGPCVSR</sequence>
<dbReference type="RefSeq" id="WP_123273116.1">
    <property type="nucleotide sequence ID" value="NZ_RJJQ01000029.1"/>
</dbReference>
<gene>
    <name evidence="1" type="ORF">EFY87_19325</name>
</gene>
<comment type="caution">
    <text evidence="1">The sequence shown here is derived from an EMBL/GenBank/DDBJ whole genome shotgun (WGS) entry which is preliminary data.</text>
</comment>
<accession>A0A3M9LWS9</accession>